<dbReference type="PANTHER" id="PTHR34836">
    <property type="entry name" value="OS06G0188250 PROTEIN"/>
    <property type="match status" value="1"/>
</dbReference>
<reference evidence="1 2" key="1">
    <citation type="submission" date="2024-11" db="EMBL/GenBank/DDBJ databases">
        <title>Chromosome-level genome assembly of Eucalyptus globulus Labill. provides insights into its genome evolution.</title>
        <authorList>
            <person name="Li X."/>
        </authorList>
    </citation>
    <scope>NUCLEOTIDE SEQUENCE [LARGE SCALE GENOMIC DNA]</scope>
    <source>
        <strain evidence="1">CL2024</strain>
        <tissue evidence="1">Fresh tender leaves</tissue>
    </source>
</reference>
<protein>
    <submittedName>
        <fullName evidence="1">Uncharacterized protein</fullName>
    </submittedName>
</protein>
<keyword evidence="2" id="KW-1185">Reference proteome</keyword>
<comment type="caution">
    <text evidence="1">The sequence shown here is derived from an EMBL/GenBank/DDBJ whole genome shotgun (WGS) entry which is preliminary data.</text>
</comment>
<accession>A0ABD3L8D6</accession>
<evidence type="ECO:0000313" key="2">
    <source>
        <dbReference type="Proteomes" id="UP001634007"/>
    </source>
</evidence>
<dbReference type="Proteomes" id="UP001634007">
    <property type="component" value="Unassembled WGS sequence"/>
</dbReference>
<proteinExistence type="predicted"/>
<dbReference type="PANTHER" id="PTHR34836:SF7">
    <property type="entry name" value="RECEPTOR LIGAND BINDING REGION DOMAIN-CONTAINING PROTEIN"/>
    <property type="match status" value="1"/>
</dbReference>
<dbReference type="AlphaFoldDB" id="A0ABD3L8D6"/>
<name>A0ABD3L8D6_EUCGL</name>
<dbReference type="InterPro" id="IPR015683">
    <property type="entry name" value="Ionotropic_Glu_rcpt"/>
</dbReference>
<organism evidence="1 2">
    <name type="scientific">Eucalyptus globulus</name>
    <name type="common">Tasmanian blue gum</name>
    <dbReference type="NCBI Taxonomy" id="34317"/>
    <lineage>
        <taxon>Eukaryota</taxon>
        <taxon>Viridiplantae</taxon>
        <taxon>Streptophyta</taxon>
        <taxon>Embryophyta</taxon>
        <taxon>Tracheophyta</taxon>
        <taxon>Spermatophyta</taxon>
        <taxon>Magnoliopsida</taxon>
        <taxon>eudicotyledons</taxon>
        <taxon>Gunneridae</taxon>
        <taxon>Pentapetalae</taxon>
        <taxon>rosids</taxon>
        <taxon>malvids</taxon>
        <taxon>Myrtales</taxon>
        <taxon>Myrtaceae</taxon>
        <taxon>Myrtoideae</taxon>
        <taxon>Eucalypteae</taxon>
        <taxon>Eucalyptus</taxon>
    </lineage>
</organism>
<dbReference type="EMBL" id="JBJKBG010000003">
    <property type="protein sequence ID" value="KAL3746136.1"/>
    <property type="molecule type" value="Genomic_DNA"/>
</dbReference>
<sequence length="112" mass="12765">METFGVPKENPAKEMIQVRLVHSMNSTVGKVMVSCISMALSDFYGVHADYHTRLSLHVRDPEDDTIDAASVSKHMHSWRIHCLVLMNWIIHNFKCSSLMNLCSSEYQILVIS</sequence>
<evidence type="ECO:0000313" key="1">
    <source>
        <dbReference type="EMBL" id="KAL3746136.1"/>
    </source>
</evidence>
<gene>
    <name evidence="1" type="ORF">ACJRO7_015140</name>
</gene>